<dbReference type="Proteomes" id="UP000279962">
    <property type="component" value="Chromosome"/>
</dbReference>
<sequence>MKFIILGFMLLGLVACTTADPLMPTNSITVAIQKQHPKEVKSLKKGVRIYFQPKSTMIDEEYQPALSVAAQLLQANKNFALQIEGHTDSSGSLASNNKVSLNRANLVKDYLINEYKVNPEQLMILGSGPTKPIADNKTADGKAKNRRVEVILKIK</sequence>
<dbReference type="KEGG" id="awu:BEN71_04155"/>
<evidence type="ECO:0000313" key="5">
    <source>
        <dbReference type="Proteomes" id="UP000279962"/>
    </source>
</evidence>
<reference evidence="4 5" key="1">
    <citation type="submission" date="2018-10" db="EMBL/GenBank/DDBJ databases">
        <title>The complete genome of Acinetobacter wuhouensis strain WCHAW010062.</title>
        <authorList>
            <person name="Hu Y."/>
            <person name="Long H."/>
            <person name="Feng Y."/>
            <person name="Zong Z."/>
        </authorList>
    </citation>
    <scope>NUCLEOTIDE SEQUENCE [LARGE SCALE GENOMIC DNA]</scope>
    <source>
        <strain evidence="4 5">WCHAW010062</strain>
    </source>
</reference>
<evidence type="ECO:0000256" key="2">
    <source>
        <dbReference type="ARBA" id="ARBA00023136"/>
    </source>
</evidence>
<dbReference type="RefSeq" id="WP_068972902.1">
    <property type="nucleotide sequence ID" value="NZ_CP031716.1"/>
</dbReference>
<dbReference type="STRING" id="1879050.GCA_001696605_00179"/>
<proteinExistence type="predicted"/>
<dbReference type="PRINTS" id="PR01021">
    <property type="entry name" value="OMPADOMAIN"/>
</dbReference>
<dbReference type="InterPro" id="IPR036737">
    <property type="entry name" value="OmpA-like_sf"/>
</dbReference>
<dbReference type="SUPFAM" id="SSF103088">
    <property type="entry name" value="OmpA-like"/>
    <property type="match status" value="1"/>
</dbReference>
<evidence type="ECO:0000256" key="3">
    <source>
        <dbReference type="ARBA" id="ARBA00023237"/>
    </source>
</evidence>
<dbReference type="InterPro" id="IPR006665">
    <property type="entry name" value="OmpA-like"/>
</dbReference>
<dbReference type="InterPro" id="IPR006664">
    <property type="entry name" value="OMP_bac"/>
</dbReference>
<accession>A0A385C386</accession>
<dbReference type="PANTHER" id="PTHR30329">
    <property type="entry name" value="STATOR ELEMENT OF FLAGELLAR MOTOR COMPLEX"/>
    <property type="match status" value="1"/>
</dbReference>
<dbReference type="PROSITE" id="PS51257">
    <property type="entry name" value="PROKAR_LIPOPROTEIN"/>
    <property type="match status" value="1"/>
</dbReference>
<dbReference type="EMBL" id="CP033133">
    <property type="protein sequence ID" value="AYO53316.1"/>
    <property type="molecule type" value="Genomic_DNA"/>
</dbReference>
<dbReference type="OrthoDB" id="1149075at2"/>
<dbReference type="GO" id="GO:0009279">
    <property type="term" value="C:cell outer membrane"/>
    <property type="evidence" value="ECO:0007669"/>
    <property type="project" value="UniProtKB-SubCell"/>
</dbReference>
<dbReference type="Pfam" id="PF00691">
    <property type="entry name" value="OmpA"/>
    <property type="match status" value="1"/>
</dbReference>
<dbReference type="Gene3D" id="3.30.1330.60">
    <property type="entry name" value="OmpA-like domain"/>
    <property type="match status" value="1"/>
</dbReference>
<evidence type="ECO:0000313" key="4">
    <source>
        <dbReference type="EMBL" id="AYO53316.1"/>
    </source>
</evidence>
<dbReference type="PROSITE" id="PS51123">
    <property type="entry name" value="OMPA_2"/>
    <property type="match status" value="1"/>
</dbReference>
<gene>
    <name evidence="4" type="ORF">CDG68_06395</name>
</gene>
<dbReference type="InterPro" id="IPR050330">
    <property type="entry name" value="Bact_OuterMem_StrucFunc"/>
</dbReference>
<evidence type="ECO:0000256" key="1">
    <source>
        <dbReference type="ARBA" id="ARBA00004442"/>
    </source>
</evidence>
<dbReference type="PANTHER" id="PTHR30329:SF21">
    <property type="entry name" value="LIPOPROTEIN YIAD-RELATED"/>
    <property type="match status" value="1"/>
</dbReference>
<keyword evidence="2" id="KW-0472">Membrane</keyword>
<protein>
    <submittedName>
        <fullName evidence="4">OmpA family protein</fullName>
    </submittedName>
</protein>
<dbReference type="AlphaFoldDB" id="A0A385C386"/>
<keyword evidence="3" id="KW-0998">Cell outer membrane</keyword>
<organism evidence="4 5">
    <name type="scientific">Acinetobacter wuhouensis</name>
    <dbReference type="NCBI Taxonomy" id="1879050"/>
    <lineage>
        <taxon>Bacteria</taxon>
        <taxon>Pseudomonadati</taxon>
        <taxon>Pseudomonadota</taxon>
        <taxon>Gammaproteobacteria</taxon>
        <taxon>Moraxellales</taxon>
        <taxon>Moraxellaceae</taxon>
        <taxon>Acinetobacter</taxon>
    </lineage>
</organism>
<dbReference type="CDD" id="cd07185">
    <property type="entry name" value="OmpA_C-like"/>
    <property type="match status" value="1"/>
</dbReference>
<comment type="subcellular location">
    <subcellularLocation>
        <location evidence="1">Cell outer membrane</location>
    </subcellularLocation>
</comment>
<name>A0A385C386_9GAMM</name>